<sequence length="209" mass="23089">MFNDPRMFNHRKHSHMNFEADAFQRGDPRQFAHRGGPRGPFEGEDPRTARLRGGMRGPRAKTGNLRLSVLALLSEEARNGYQMIQEISERSGGLWQPSPGSMYPALSQLEDEGLIVVQAQDGKKAYVLTEAGQQYVAAHPDEMKAPWDSKEGGHGGHVELRQGLHALMGAVMQIAKEGNEAQLTQAQSVLKEARKSLYRLLAEDDASNG</sequence>
<dbReference type="SUPFAM" id="SSF46785">
    <property type="entry name" value="Winged helix' DNA-binding domain"/>
    <property type="match status" value="1"/>
</dbReference>
<dbReference type="Gene3D" id="1.10.10.10">
    <property type="entry name" value="Winged helix-like DNA-binding domain superfamily/Winged helix DNA-binding domain"/>
    <property type="match status" value="1"/>
</dbReference>
<dbReference type="PANTHER" id="PTHR43252:SF2">
    <property type="entry name" value="TRANSCRIPTION REGULATOR, PADR-LIKE FAMILY"/>
    <property type="match status" value="1"/>
</dbReference>
<evidence type="ECO:0000313" key="4">
    <source>
        <dbReference type="Proteomes" id="UP000603865"/>
    </source>
</evidence>
<keyword evidence="4" id="KW-1185">Reference proteome</keyword>
<dbReference type="InterPro" id="IPR005149">
    <property type="entry name" value="Tscrpt_reg_PadR_N"/>
</dbReference>
<dbReference type="InterPro" id="IPR036388">
    <property type="entry name" value="WH-like_DNA-bd_sf"/>
</dbReference>
<accession>A0A918FA33</accession>
<evidence type="ECO:0000259" key="2">
    <source>
        <dbReference type="Pfam" id="PF03551"/>
    </source>
</evidence>
<evidence type="ECO:0000313" key="3">
    <source>
        <dbReference type="EMBL" id="GGR14956.1"/>
    </source>
</evidence>
<reference evidence="3" key="2">
    <citation type="submission" date="2020-09" db="EMBL/GenBank/DDBJ databases">
        <authorList>
            <person name="Sun Q."/>
            <person name="Ohkuma M."/>
        </authorList>
    </citation>
    <scope>NUCLEOTIDE SEQUENCE</scope>
    <source>
        <strain evidence="3">JCM 31311</strain>
    </source>
</reference>
<organism evidence="3 4">
    <name type="scientific">Deinococcus ruber</name>
    <dbReference type="NCBI Taxonomy" id="1848197"/>
    <lineage>
        <taxon>Bacteria</taxon>
        <taxon>Thermotogati</taxon>
        <taxon>Deinococcota</taxon>
        <taxon>Deinococci</taxon>
        <taxon>Deinococcales</taxon>
        <taxon>Deinococcaceae</taxon>
        <taxon>Deinococcus</taxon>
    </lineage>
</organism>
<feature type="region of interest" description="Disordered" evidence="1">
    <location>
        <begin position="28"/>
        <end position="60"/>
    </location>
</feature>
<dbReference type="Proteomes" id="UP000603865">
    <property type="component" value="Unassembled WGS sequence"/>
</dbReference>
<dbReference type="AlphaFoldDB" id="A0A918FA33"/>
<name>A0A918FA33_9DEIO</name>
<feature type="domain" description="Transcription regulator PadR N-terminal" evidence="2">
    <location>
        <begin position="69"/>
        <end position="137"/>
    </location>
</feature>
<dbReference type="PANTHER" id="PTHR43252">
    <property type="entry name" value="TRANSCRIPTIONAL REGULATOR YQJI"/>
    <property type="match status" value="1"/>
</dbReference>
<dbReference type="InterPro" id="IPR036390">
    <property type="entry name" value="WH_DNA-bd_sf"/>
</dbReference>
<dbReference type="Pfam" id="PF03551">
    <property type="entry name" value="PadR"/>
    <property type="match status" value="1"/>
</dbReference>
<gene>
    <name evidence="3" type="ORF">GCM10008957_29800</name>
</gene>
<reference evidence="3" key="1">
    <citation type="journal article" date="2014" name="Int. J. Syst. Evol. Microbiol.">
        <title>Complete genome sequence of Corynebacterium casei LMG S-19264T (=DSM 44701T), isolated from a smear-ripened cheese.</title>
        <authorList>
            <consortium name="US DOE Joint Genome Institute (JGI-PGF)"/>
            <person name="Walter F."/>
            <person name="Albersmeier A."/>
            <person name="Kalinowski J."/>
            <person name="Ruckert C."/>
        </authorList>
    </citation>
    <scope>NUCLEOTIDE SEQUENCE</scope>
    <source>
        <strain evidence="3">JCM 31311</strain>
    </source>
</reference>
<protein>
    <submittedName>
        <fullName evidence="3">Transcriptional regulator</fullName>
    </submittedName>
</protein>
<proteinExistence type="predicted"/>
<evidence type="ECO:0000256" key="1">
    <source>
        <dbReference type="SAM" id="MobiDB-lite"/>
    </source>
</evidence>
<comment type="caution">
    <text evidence="3">The sequence shown here is derived from an EMBL/GenBank/DDBJ whole genome shotgun (WGS) entry which is preliminary data.</text>
</comment>
<dbReference type="EMBL" id="BMQL01000017">
    <property type="protein sequence ID" value="GGR14956.1"/>
    <property type="molecule type" value="Genomic_DNA"/>
</dbReference>